<evidence type="ECO:0000256" key="16">
    <source>
        <dbReference type="SAM" id="SignalP"/>
    </source>
</evidence>
<keyword evidence="19" id="KW-1185">Reference proteome</keyword>
<dbReference type="InterPro" id="IPR049892">
    <property type="entry name" value="AA9"/>
</dbReference>
<comment type="cofactor">
    <cofactor evidence="1">
        <name>Cu(2+)</name>
        <dbReference type="ChEBI" id="CHEBI:29036"/>
    </cofactor>
</comment>
<dbReference type="PANTHER" id="PTHR33353">
    <property type="entry name" value="PUTATIVE (AFU_ORTHOLOGUE AFUA_1G12560)-RELATED"/>
    <property type="match status" value="1"/>
</dbReference>
<feature type="domain" description="Auxiliary Activity family 9 catalytic" evidence="17">
    <location>
        <begin position="17"/>
        <end position="219"/>
    </location>
</feature>
<evidence type="ECO:0000256" key="5">
    <source>
        <dbReference type="ARBA" id="ARBA00022729"/>
    </source>
</evidence>
<evidence type="ECO:0000256" key="10">
    <source>
        <dbReference type="ARBA" id="ARBA00023157"/>
    </source>
</evidence>
<evidence type="ECO:0000313" key="18">
    <source>
        <dbReference type="EMBL" id="KAF2651646.1"/>
    </source>
</evidence>
<keyword evidence="7" id="KW-0560">Oxidoreductase</keyword>
<evidence type="ECO:0000313" key="19">
    <source>
        <dbReference type="Proteomes" id="UP000799324"/>
    </source>
</evidence>
<evidence type="ECO:0000256" key="8">
    <source>
        <dbReference type="ARBA" id="ARBA00023008"/>
    </source>
</evidence>
<gene>
    <name evidence="18" type="ORF">K491DRAFT_719679</name>
</gene>
<evidence type="ECO:0000256" key="7">
    <source>
        <dbReference type="ARBA" id="ARBA00023002"/>
    </source>
</evidence>
<evidence type="ECO:0000256" key="9">
    <source>
        <dbReference type="ARBA" id="ARBA00023033"/>
    </source>
</evidence>
<keyword evidence="12" id="KW-0624">Polysaccharide degradation</keyword>
<dbReference type="EMBL" id="MU004421">
    <property type="protein sequence ID" value="KAF2651646.1"/>
    <property type="molecule type" value="Genomic_DNA"/>
</dbReference>
<dbReference type="GO" id="GO:0030245">
    <property type="term" value="P:cellulose catabolic process"/>
    <property type="evidence" value="ECO:0007669"/>
    <property type="project" value="UniProtKB-KW"/>
</dbReference>
<keyword evidence="3" id="KW-0964">Secreted</keyword>
<dbReference type="InterPro" id="IPR005103">
    <property type="entry name" value="AA9_LPMO"/>
</dbReference>
<evidence type="ECO:0000256" key="15">
    <source>
        <dbReference type="ARBA" id="ARBA00047174"/>
    </source>
</evidence>
<dbReference type="Proteomes" id="UP000799324">
    <property type="component" value="Unassembled WGS sequence"/>
</dbReference>
<evidence type="ECO:0000256" key="4">
    <source>
        <dbReference type="ARBA" id="ARBA00022723"/>
    </source>
</evidence>
<organism evidence="18 19">
    <name type="scientific">Lophiostoma macrostomum CBS 122681</name>
    <dbReference type="NCBI Taxonomy" id="1314788"/>
    <lineage>
        <taxon>Eukaryota</taxon>
        <taxon>Fungi</taxon>
        <taxon>Dikarya</taxon>
        <taxon>Ascomycota</taxon>
        <taxon>Pezizomycotina</taxon>
        <taxon>Dothideomycetes</taxon>
        <taxon>Pleosporomycetidae</taxon>
        <taxon>Pleosporales</taxon>
        <taxon>Lophiostomataceae</taxon>
        <taxon>Lophiostoma</taxon>
    </lineage>
</organism>
<dbReference type="AlphaFoldDB" id="A0A6A6SV88"/>
<accession>A0A6A6SV88</accession>
<feature type="signal peptide" evidence="16">
    <location>
        <begin position="1"/>
        <end position="16"/>
    </location>
</feature>
<dbReference type="CDD" id="cd21175">
    <property type="entry name" value="LPMO_AA9"/>
    <property type="match status" value="1"/>
</dbReference>
<proteinExistence type="inferred from homology"/>
<evidence type="ECO:0000256" key="1">
    <source>
        <dbReference type="ARBA" id="ARBA00001973"/>
    </source>
</evidence>
<protein>
    <recommendedName>
        <fullName evidence="15">lytic cellulose monooxygenase (C4-dehydrogenating)</fullName>
        <ecNumber evidence="15">1.14.99.56</ecNumber>
    </recommendedName>
</protein>
<evidence type="ECO:0000256" key="6">
    <source>
        <dbReference type="ARBA" id="ARBA00023001"/>
    </source>
</evidence>
<feature type="chain" id="PRO_5025491961" description="lytic cellulose monooxygenase (C4-dehydrogenating)" evidence="16">
    <location>
        <begin position="17"/>
        <end position="229"/>
    </location>
</feature>
<dbReference type="GO" id="GO:0005576">
    <property type="term" value="C:extracellular region"/>
    <property type="evidence" value="ECO:0007669"/>
    <property type="project" value="UniProtKB-SubCell"/>
</dbReference>
<name>A0A6A6SV88_9PLEO</name>
<dbReference type="GO" id="GO:0004497">
    <property type="term" value="F:monooxygenase activity"/>
    <property type="evidence" value="ECO:0007669"/>
    <property type="project" value="UniProtKB-KW"/>
</dbReference>
<evidence type="ECO:0000256" key="3">
    <source>
        <dbReference type="ARBA" id="ARBA00022525"/>
    </source>
</evidence>
<dbReference type="Pfam" id="PF03443">
    <property type="entry name" value="AA9"/>
    <property type="match status" value="1"/>
</dbReference>
<keyword evidence="8" id="KW-0186">Copper</keyword>
<evidence type="ECO:0000256" key="12">
    <source>
        <dbReference type="ARBA" id="ARBA00023326"/>
    </source>
</evidence>
<dbReference type="Gene3D" id="2.70.50.70">
    <property type="match status" value="1"/>
</dbReference>
<reference evidence="18" key="1">
    <citation type="journal article" date="2020" name="Stud. Mycol.">
        <title>101 Dothideomycetes genomes: a test case for predicting lifestyles and emergence of pathogens.</title>
        <authorList>
            <person name="Haridas S."/>
            <person name="Albert R."/>
            <person name="Binder M."/>
            <person name="Bloem J."/>
            <person name="Labutti K."/>
            <person name="Salamov A."/>
            <person name="Andreopoulos B."/>
            <person name="Baker S."/>
            <person name="Barry K."/>
            <person name="Bills G."/>
            <person name="Bluhm B."/>
            <person name="Cannon C."/>
            <person name="Castanera R."/>
            <person name="Culley D."/>
            <person name="Daum C."/>
            <person name="Ezra D."/>
            <person name="Gonzalez J."/>
            <person name="Henrissat B."/>
            <person name="Kuo A."/>
            <person name="Liang C."/>
            <person name="Lipzen A."/>
            <person name="Lutzoni F."/>
            <person name="Magnuson J."/>
            <person name="Mondo S."/>
            <person name="Nolan M."/>
            <person name="Ohm R."/>
            <person name="Pangilinan J."/>
            <person name="Park H.-J."/>
            <person name="Ramirez L."/>
            <person name="Alfaro M."/>
            <person name="Sun H."/>
            <person name="Tritt A."/>
            <person name="Yoshinaga Y."/>
            <person name="Zwiers L.-H."/>
            <person name="Turgeon B."/>
            <person name="Goodwin S."/>
            <person name="Spatafora J."/>
            <person name="Crous P."/>
            <person name="Grigoriev I."/>
        </authorList>
    </citation>
    <scope>NUCLEOTIDE SEQUENCE</scope>
    <source>
        <strain evidence="18">CBS 122681</strain>
    </source>
</reference>
<evidence type="ECO:0000256" key="11">
    <source>
        <dbReference type="ARBA" id="ARBA00023277"/>
    </source>
</evidence>
<keyword evidence="6" id="KW-0136">Cellulose degradation</keyword>
<keyword evidence="9 18" id="KW-0503">Monooxygenase</keyword>
<evidence type="ECO:0000259" key="17">
    <source>
        <dbReference type="Pfam" id="PF03443"/>
    </source>
</evidence>
<sequence>MRSLSLLSLLASTATAHYTFPNLIASGAATPDWKYVRKTTNYQSNGPQTDVTSTQIRCYELSPGTGAETYEVKAGDTLGFTAKTTISHPGPLLFYMAKVPDGKTAADWDGSGDVWFKIFEQGATISSAGMTWASSGKSAVSVPIPKALPSGEYLFRVEHIALHSASAAGGAQFYISCAQLKVTGGGSGSPGPLVAFPGAYSANDPGIKINIYYPVPTSYTPPGPKVWSG</sequence>
<evidence type="ECO:0000256" key="13">
    <source>
        <dbReference type="ARBA" id="ARBA00044502"/>
    </source>
</evidence>
<dbReference type="EC" id="1.14.99.56" evidence="15"/>
<dbReference type="GO" id="GO:0046872">
    <property type="term" value="F:metal ion binding"/>
    <property type="evidence" value="ECO:0007669"/>
    <property type="project" value="UniProtKB-KW"/>
</dbReference>
<keyword evidence="10" id="KW-1015">Disulfide bond</keyword>
<comment type="similarity">
    <text evidence="13">Belongs to the polysaccharide monooxygenase AA9 family.</text>
</comment>
<evidence type="ECO:0000256" key="2">
    <source>
        <dbReference type="ARBA" id="ARBA00004613"/>
    </source>
</evidence>
<keyword evidence="4" id="KW-0479">Metal-binding</keyword>
<comment type="catalytic activity">
    <reaction evidence="14">
        <text>[(1-&gt;4)-beta-D-glucosyl]n+m + reduced acceptor + O2 = 4-dehydro-beta-D-glucosyl-[(1-&gt;4)-beta-D-glucosyl]n-1 + [(1-&gt;4)-beta-D-glucosyl]m + acceptor + H2O.</text>
        <dbReference type="EC" id="1.14.99.56"/>
    </reaction>
</comment>
<keyword evidence="11" id="KW-0119">Carbohydrate metabolism</keyword>
<evidence type="ECO:0000256" key="14">
    <source>
        <dbReference type="ARBA" id="ARBA00045077"/>
    </source>
</evidence>
<keyword evidence="5 16" id="KW-0732">Signal</keyword>
<dbReference type="PANTHER" id="PTHR33353:SF10">
    <property type="entry name" value="ENDO-BETA-1,4-GLUCANASE D"/>
    <property type="match status" value="1"/>
</dbReference>
<dbReference type="OrthoDB" id="5271017at2759"/>
<comment type="subcellular location">
    <subcellularLocation>
        <location evidence="2">Secreted</location>
    </subcellularLocation>
</comment>